<keyword evidence="2" id="KW-1185">Reference proteome</keyword>
<dbReference type="AlphaFoldDB" id="A0A9D4QJL1"/>
<sequence length="362" mass="41469">MAWKRPTRLVIGPCIYQFEVNWCRNEEFNFQGSSANSVGEDSGQDGWTDGQTADITTIYPCFTKSLAQTNRPTNQLTGQKQYVPHYNCAGILVLLDSLTFILTGHEGEFSRSCLKRRHKLYYQWFYPGNRLNNIIGTNLLTMFHEDRKINVASRVKNAPPLGGHVIQANVTIFKLIQDIIKTNLLNKFHQNWTINVASRVLTRKNAPPPHGGDVFQPTGIIFELVQDIIWMNLLTKFHYDWTNNVAFRVKNAQPLGSHVFQAKVTIFELIKDISGTNLLSKLHEDRKINVASRVLTRFYYSHFHEDWPINVANIVSTRQLPPPPPGGHVFQRTITIFKLTGAIVRTKVLIKFHKDWIINVTS</sequence>
<gene>
    <name evidence="1" type="ORF">DPMN_106296</name>
</gene>
<name>A0A9D4QJL1_DREPO</name>
<accession>A0A9D4QJL1</accession>
<reference evidence="1" key="1">
    <citation type="journal article" date="2019" name="bioRxiv">
        <title>The Genome of the Zebra Mussel, Dreissena polymorpha: A Resource for Invasive Species Research.</title>
        <authorList>
            <person name="McCartney M.A."/>
            <person name="Auch B."/>
            <person name="Kono T."/>
            <person name="Mallez S."/>
            <person name="Zhang Y."/>
            <person name="Obille A."/>
            <person name="Becker A."/>
            <person name="Abrahante J.E."/>
            <person name="Garbe J."/>
            <person name="Badalamenti J.P."/>
            <person name="Herman A."/>
            <person name="Mangelson H."/>
            <person name="Liachko I."/>
            <person name="Sullivan S."/>
            <person name="Sone E.D."/>
            <person name="Koren S."/>
            <person name="Silverstein K.A.T."/>
            <person name="Beckman K.B."/>
            <person name="Gohl D.M."/>
        </authorList>
    </citation>
    <scope>NUCLEOTIDE SEQUENCE</scope>
    <source>
        <strain evidence="1">Duluth1</strain>
        <tissue evidence="1">Whole animal</tissue>
    </source>
</reference>
<dbReference type="EMBL" id="JAIWYP010000004">
    <property type="protein sequence ID" value="KAH3832995.1"/>
    <property type="molecule type" value="Genomic_DNA"/>
</dbReference>
<evidence type="ECO:0000313" key="2">
    <source>
        <dbReference type="Proteomes" id="UP000828390"/>
    </source>
</evidence>
<protein>
    <submittedName>
        <fullName evidence="1">Uncharacterized protein</fullName>
    </submittedName>
</protein>
<evidence type="ECO:0000313" key="1">
    <source>
        <dbReference type="EMBL" id="KAH3832995.1"/>
    </source>
</evidence>
<comment type="caution">
    <text evidence="1">The sequence shown here is derived from an EMBL/GenBank/DDBJ whole genome shotgun (WGS) entry which is preliminary data.</text>
</comment>
<reference evidence="1" key="2">
    <citation type="submission" date="2020-11" db="EMBL/GenBank/DDBJ databases">
        <authorList>
            <person name="McCartney M.A."/>
            <person name="Auch B."/>
            <person name="Kono T."/>
            <person name="Mallez S."/>
            <person name="Becker A."/>
            <person name="Gohl D.M."/>
            <person name="Silverstein K.A.T."/>
            <person name="Koren S."/>
            <person name="Bechman K.B."/>
            <person name="Herman A."/>
            <person name="Abrahante J.E."/>
            <person name="Garbe J."/>
        </authorList>
    </citation>
    <scope>NUCLEOTIDE SEQUENCE</scope>
    <source>
        <strain evidence="1">Duluth1</strain>
        <tissue evidence="1">Whole animal</tissue>
    </source>
</reference>
<dbReference type="Proteomes" id="UP000828390">
    <property type="component" value="Unassembled WGS sequence"/>
</dbReference>
<proteinExistence type="predicted"/>
<organism evidence="1 2">
    <name type="scientific">Dreissena polymorpha</name>
    <name type="common">Zebra mussel</name>
    <name type="synonym">Mytilus polymorpha</name>
    <dbReference type="NCBI Taxonomy" id="45954"/>
    <lineage>
        <taxon>Eukaryota</taxon>
        <taxon>Metazoa</taxon>
        <taxon>Spiralia</taxon>
        <taxon>Lophotrochozoa</taxon>
        <taxon>Mollusca</taxon>
        <taxon>Bivalvia</taxon>
        <taxon>Autobranchia</taxon>
        <taxon>Heteroconchia</taxon>
        <taxon>Euheterodonta</taxon>
        <taxon>Imparidentia</taxon>
        <taxon>Neoheterodontei</taxon>
        <taxon>Myida</taxon>
        <taxon>Dreissenoidea</taxon>
        <taxon>Dreissenidae</taxon>
        <taxon>Dreissena</taxon>
    </lineage>
</organism>